<name>A0ABW8WGC6_9CYAN</name>
<protein>
    <submittedName>
        <fullName evidence="1">Uncharacterized protein</fullName>
    </submittedName>
</protein>
<organism evidence="1 2">
    <name type="scientific">Scytonema tolypothrichoides VB-61278_2</name>
    <dbReference type="NCBI Taxonomy" id="3232314"/>
    <lineage>
        <taxon>Bacteria</taxon>
        <taxon>Bacillati</taxon>
        <taxon>Cyanobacteriota</taxon>
        <taxon>Cyanophyceae</taxon>
        <taxon>Nostocales</taxon>
        <taxon>Scytonemataceae</taxon>
        <taxon>Scytonema</taxon>
    </lineage>
</organism>
<evidence type="ECO:0000313" key="1">
    <source>
        <dbReference type="EMBL" id="MFL9460064.1"/>
    </source>
</evidence>
<reference evidence="1 2" key="1">
    <citation type="submission" date="2024-07" db="EMBL/GenBank/DDBJ databases">
        <authorList>
            <person name="Tripathy S."/>
        </authorList>
    </citation>
    <scope>NUCLEOTIDE SEQUENCE [LARGE SCALE GENOMIC DNA]</scope>
    <source>
        <strain evidence="1 2">VB-61278_2</strain>
    </source>
</reference>
<dbReference type="EMBL" id="JBFQGM010000002">
    <property type="protein sequence ID" value="MFL9460064.1"/>
    <property type="molecule type" value="Genomic_DNA"/>
</dbReference>
<evidence type="ECO:0000313" key="2">
    <source>
        <dbReference type="Proteomes" id="UP001628874"/>
    </source>
</evidence>
<comment type="caution">
    <text evidence="1">The sequence shown here is derived from an EMBL/GenBank/DDBJ whole genome shotgun (WGS) entry which is preliminary data.</text>
</comment>
<keyword evidence="2" id="KW-1185">Reference proteome</keyword>
<dbReference type="RefSeq" id="WP_237265849.1">
    <property type="nucleotide sequence ID" value="NZ_JBFQGM010000002.1"/>
</dbReference>
<dbReference type="Proteomes" id="UP001628874">
    <property type="component" value="Unassembled WGS sequence"/>
</dbReference>
<gene>
    <name evidence="1" type="ORF">AB0759_05385</name>
</gene>
<accession>A0ABW8WGC6</accession>
<proteinExistence type="predicted"/>
<sequence>MERHRIMVIGSHVATVQRVSTYCLQQNAEVFPYYGIPMNEEITLFAPHILVFCLPINEALEHHSLLQPCIFWSEQPKNEDLPSVNTPTELYTRLQEVLQL</sequence>